<reference evidence="7" key="1">
    <citation type="submission" date="2020-12" db="EMBL/GenBank/DDBJ databases">
        <title>Metabolic potential, ecology and presence of endohyphal bacteria is reflected in genomic diversity of Mucoromycotina.</title>
        <authorList>
            <person name="Muszewska A."/>
            <person name="Okrasinska A."/>
            <person name="Steczkiewicz K."/>
            <person name="Drgas O."/>
            <person name="Orlowska M."/>
            <person name="Perlinska-Lenart U."/>
            <person name="Aleksandrzak-Piekarczyk T."/>
            <person name="Szatraj K."/>
            <person name="Zielenkiewicz U."/>
            <person name="Pilsyk S."/>
            <person name="Malc E."/>
            <person name="Mieczkowski P."/>
            <person name="Kruszewska J.S."/>
            <person name="Biernat P."/>
            <person name="Pawlowska J."/>
        </authorList>
    </citation>
    <scope>NUCLEOTIDE SEQUENCE</scope>
    <source>
        <strain evidence="7">WA0000067209</strain>
    </source>
</reference>
<dbReference type="InterPro" id="IPR036249">
    <property type="entry name" value="Thioredoxin-like_sf"/>
</dbReference>
<name>A0A8H7Q122_MORIS</name>
<dbReference type="Gene3D" id="3.40.30.10">
    <property type="entry name" value="Glutaredoxin"/>
    <property type="match status" value="1"/>
</dbReference>
<dbReference type="GO" id="GO:0008233">
    <property type="term" value="F:peptidase activity"/>
    <property type="evidence" value="ECO:0007669"/>
    <property type="project" value="UniProtKB-KW"/>
</dbReference>
<dbReference type="PROSITE" id="PS51352">
    <property type="entry name" value="THIOREDOXIN_2"/>
    <property type="match status" value="1"/>
</dbReference>
<dbReference type="SUPFAM" id="SSF52833">
    <property type="entry name" value="Thioredoxin-like"/>
    <property type="match status" value="1"/>
</dbReference>
<dbReference type="Proteomes" id="UP000654370">
    <property type="component" value="Unassembled WGS sequence"/>
</dbReference>
<dbReference type="InterPro" id="IPR042266">
    <property type="entry name" value="PPPDE_sf"/>
</dbReference>
<keyword evidence="3" id="KW-0378">Hydrolase</keyword>
<dbReference type="InterPro" id="IPR008580">
    <property type="entry name" value="PPPDE_dom"/>
</dbReference>
<keyword evidence="2" id="KW-0645">Protease</keyword>
<feature type="domain" description="PUL" evidence="5">
    <location>
        <begin position="312"/>
        <end position="599"/>
    </location>
</feature>
<comment type="caution">
    <text evidence="7">The sequence shown here is derived from an EMBL/GenBank/DDBJ whole genome shotgun (WGS) entry which is preliminary data.</text>
</comment>
<evidence type="ECO:0000256" key="3">
    <source>
        <dbReference type="ARBA" id="ARBA00022801"/>
    </source>
</evidence>
<feature type="domain" description="Thioredoxin" evidence="4">
    <location>
        <begin position="170"/>
        <end position="295"/>
    </location>
</feature>
<dbReference type="Pfam" id="PF08324">
    <property type="entry name" value="PUL"/>
    <property type="match status" value="1"/>
</dbReference>
<evidence type="ECO:0000313" key="7">
    <source>
        <dbReference type="EMBL" id="KAG2183580.1"/>
    </source>
</evidence>
<dbReference type="Pfam" id="PF00085">
    <property type="entry name" value="Thioredoxin"/>
    <property type="match status" value="1"/>
</dbReference>
<comment type="similarity">
    <text evidence="1">Belongs to the DeSI family.</text>
</comment>
<sequence>MTSVKLYVYDLSQGMAKQMSMGLTGRQIDGIWHTSVVVFGQEYYYGQGIMNSLPGTTPHGRPIQVIDMGETHLTEEIFIEYLNSISSEFTAAKYHLLDFNCNTFTNDICQFLTGANIPAHITDLPADFLNTPFGQSLRPMIENMFGPSTHATPNLPMQPQSAPSQSSISMLNNVSSAALSASPATANPIQTIQNGASLESLIKSQRGVLAFFTSATCPPCKMIEPDFVRKLETINQDRIKVVGAKIDTQVAFDAAQRYEVRATPTFIAFVDGKKFAQFSGANFAELNSTVDLMVFTMYPPHCHRKLNLRAVLKITGDPILFTNAGNLDNILKKLLSFLEEDNITLSETEMRTLKNAKIAVDNRLQNEVSELDVKAWDDLLITLTSKLPIDHQFPLLDIFRSLLLVREVGNYYTHDCKNIAKFIDTAASQDVKKPTLLMTLRLICNAFAHPVLARTHFSSSLPDSHRTAATNLLIKALLSEDATVRQTASSLAFNFSCVTAKDRLDCEASGESPRDDEDWEVEVVSAVVSALEKESEGEIVYRLVSTLSKFLFLAPSTSPVPSLVSILDIQAAIKDKQSLATGTIDKNKITSLAREIDELVQASLQNMDN</sequence>
<dbReference type="PROSITE" id="PS00194">
    <property type="entry name" value="THIOREDOXIN_1"/>
    <property type="match status" value="1"/>
</dbReference>
<dbReference type="EMBL" id="JAEPQZ010000003">
    <property type="protein sequence ID" value="KAG2183580.1"/>
    <property type="molecule type" value="Genomic_DNA"/>
</dbReference>
<gene>
    <name evidence="7" type="ORF">INT43_006586</name>
</gene>
<dbReference type="GO" id="GO:0070646">
    <property type="term" value="P:protein modification by small protein removal"/>
    <property type="evidence" value="ECO:0007669"/>
    <property type="project" value="TreeGrafter"/>
</dbReference>
<proteinExistence type="inferred from homology"/>
<evidence type="ECO:0000313" key="8">
    <source>
        <dbReference type="Proteomes" id="UP000654370"/>
    </source>
</evidence>
<dbReference type="Gene3D" id="3.90.1720.30">
    <property type="entry name" value="PPPDE domains"/>
    <property type="match status" value="1"/>
</dbReference>
<evidence type="ECO:0000259" key="5">
    <source>
        <dbReference type="PROSITE" id="PS51396"/>
    </source>
</evidence>
<dbReference type="PANTHER" id="PTHR12378">
    <property type="entry name" value="DESUMOYLATING ISOPEPTIDASE"/>
    <property type="match status" value="1"/>
</dbReference>
<keyword evidence="8" id="KW-1185">Reference proteome</keyword>
<dbReference type="PANTHER" id="PTHR12378:SF7">
    <property type="entry name" value="DESUMOYLATING ISOPEPTIDASE 1"/>
    <property type="match status" value="1"/>
</dbReference>
<dbReference type="InterPro" id="IPR013766">
    <property type="entry name" value="Thioredoxin_domain"/>
</dbReference>
<evidence type="ECO:0000256" key="2">
    <source>
        <dbReference type="ARBA" id="ARBA00022670"/>
    </source>
</evidence>
<dbReference type="CDD" id="cd02947">
    <property type="entry name" value="TRX_family"/>
    <property type="match status" value="1"/>
</dbReference>
<dbReference type="Gene3D" id="1.25.10.10">
    <property type="entry name" value="Leucine-rich Repeat Variant"/>
    <property type="match status" value="1"/>
</dbReference>
<dbReference type="InterPro" id="IPR017937">
    <property type="entry name" value="Thioredoxin_CS"/>
</dbReference>
<dbReference type="GO" id="GO:0006508">
    <property type="term" value="P:proteolysis"/>
    <property type="evidence" value="ECO:0007669"/>
    <property type="project" value="UniProtKB-KW"/>
</dbReference>
<organism evidence="7 8">
    <name type="scientific">Mortierella isabellina</name>
    <name type="common">Filamentous fungus</name>
    <name type="synonym">Umbelopsis isabellina</name>
    <dbReference type="NCBI Taxonomy" id="91625"/>
    <lineage>
        <taxon>Eukaryota</taxon>
        <taxon>Fungi</taxon>
        <taxon>Fungi incertae sedis</taxon>
        <taxon>Mucoromycota</taxon>
        <taxon>Mucoromycotina</taxon>
        <taxon>Umbelopsidomycetes</taxon>
        <taxon>Umbelopsidales</taxon>
        <taxon>Umbelopsidaceae</taxon>
        <taxon>Umbelopsis</taxon>
    </lineage>
</organism>
<accession>A0A8H7Q122</accession>
<feature type="domain" description="PPPDE" evidence="6">
    <location>
        <begin position="2"/>
        <end position="142"/>
    </location>
</feature>
<dbReference type="InterPro" id="IPR011989">
    <property type="entry name" value="ARM-like"/>
</dbReference>
<evidence type="ECO:0000259" key="6">
    <source>
        <dbReference type="PROSITE" id="PS51858"/>
    </source>
</evidence>
<dbReference type="SMART" id="SM01179">
    <property type="entry name" value="DUF862"/>
    <property type="match status" value="1"/>
</dbReference>
<evidence type="ECO:0000256" key="1">
    <source>
        <dbReference type="ARBA" id="ARBA00008140"/>
    </source>
</evidence>
<dbReference type="OrthoDB" id="21221at2759"/>
<protein>
    <submittedName>
        <fullName evidence="7">Uncharacterized protein</fullName>
    </submittedName>
</protein>
<dbReference type="PROSITE" id="PS51396">
    <property type="entry name" value="PUL"/>
    <property type="match status" value="1"/>
</dbReference>
<dbReference type="PROSITE" id="PS51858">
    <property type="entry name" value="PPPDE"/>
    <property type="match status" value="1"/>
</dbReference>
<dbReference type="InterPro" id="IPR013535">
    <property type="entry name" value="PUL_dom"/>
</dbReference>
<dbReference type="AlphaFoldDB" id="A0A8H7Q122"/>
<evidence type="ECO:0000259" key="4">
    <source>
        <dbReference type="PROSITE" id="PS51352"/>
    </source>
</evidence>
<dbReference type="Pfam" id="PF05903">
    <property type="entry name" value="Peptidase_C97"/>
    <property type="match status" value="1"/>
</dbReference>